<dbReference type="AlphaFoldDB" id="A0ABD5VF91"/>
<feature type="transmembrane region" description="Helical" evidence="6">
    <location>
        <begin position="336"/>
        <end position="356"/>
    </location>
</feature>
<feature type="transmembrane region" description="Helical" evidence="6">
    <location>
        <begin position="377"/>
        <end position="394"/>
    </location>
</feature>
<keyword evidence="2" id="KW-1003">Cell membrane</keyword>
<keyword evidence="5 6" id="KW-0472">Membrane</keyword>
<feature type="transmembrane region" description="Helical" evidence="6">
    <location>
        <begin position="456"/>
        <end position="476"/>
    </location>
</feature>
<keyword evidence="3 6" id="KW-0812">Transmembrane</keyword>
<organism evidence="7 8">
    <name type="scientific">Halorubellus litoreus</name>
    <dbReference type="NCBI Taxonomy" id="755308"/>
    <lineage>
        <taxon>Archaea</taxon>
        <taxon>Methanobacteriati</taxon>
        <taxon>Methanobacteriota</taxon>
        <taxon>Stenosarchaea group</taxon>
        <taxon>Halobacteria</taxon>
        <taxon>Halobacteriales</taxon>
        <taxon>Halorubellaceae</taxon>
        <taxon>Halorubellus</taxon>
    </lineage>
</organism>
<dbReference type="InterPro" id="IPR050833">
    <property type="entry name" value="Poly_Biosynth_Transport"/>
</dbReference>
<dbReference type="InterPro" id="IPR002797">
    <property type="entry name" value="Polysacc_synth"/>
</dbReference>
<dbReference type="Proteomes" id="UP001596395">
    <property type="component" value="Unassembled WGS sequence"/>
</dbReference>
<dbReference type="Pfam" id="PF01943">
    <property type="entry name" value="Polysacc_synt"/>
    <property type="match status" value="1"/>
</dbReference>
<evidence type="ECO:0000256" key="2">
    <source>
        <dbReference type="ARBA" id="ARBA00022475"/>
    </source>
</evidence>
<gene>
    <name evidence="7" type="ORF">ACFQGB_08225</name>
</gene>
<dbReference type="PANTHER" id="PTHR30250:SF27">
    <property type="entry name" value="POLYSACCHARIDE BIOSYNTHESIS PROTEIN"/>
    <property type="match status" value="1"/>
</dbReference>
<feature type="transmembrane region" description="Helical" evidence="6">
    <location>
        <begin position="44"/>
        <end position="65"/>
    </location>
</feature>
<feature type="transmembrane region" description="Helical" evidence="6">
    <location>
        <begin position="183"/>
        <end position="203"/>
    </location>
</feature>
<evidence type="ECO:0000313" key="8">
    <source>
        <dbReference type="Proteomes" id="UP001596395"/>
    </source>
</evidence>
<accession>A0ABD5VF91</accession>
<feature type="transmembrane region" description="Helical" evidence="6">
    <location>
        <begin position="400"/>
        <end position="419"/>
    </location>
</feature>
<comment type="caution">
    <text evidence="7">The sequence shown here is derived from an EMBL/GenBank/DDBJ whole genome shotgun (WGS) entry which is preliminary data.</text>
</comment>
<keyword evidence="8" id="KW-1185">Reference proteome</keyword>
<sequence length="510" mass="55796">MSEVGGSLVELLKSAGLVFIGTIIGRFLALLGQILVVRSLSPDLYGTIALAFSIVASLSAIFVLGAPQGVARLIPANEDHQSQLEFLQSGLVIVIFGGVIGSITLYLSRYEIQYLMDSPKLASLLSIFSIYLLIFPIQRLLIGGLRGFKQSRERVLAKDIFAPSFGLIILYTFVTFGEGFLGAIVYFLIIPFLIIIGAIYFLKKHVSLSDLTHQAPSMTSISELLSFSWPLAISGSFVILMSQLDILMIGLFLPPRDVGLYRAVQPLKEVVLFFLTSFVFLYLPIATKYFTNNKYSELGELYRTSTKWIVTITFPIVLTSVLFANDIVRSLFGESYVSASGAFAILVVGMFTRVIVGPNGATIQAVGRTKVEMYASLVGLVANLGLNVSLIPLIGIEGAAVATSIGFLVYNIVEITVIYREVGFAPISKEILIPLIPMILVGGAVYQTLYTAELSLPLLFLVGLMFGFFQILSVIFTGSLRENDLFLLDQVENRIGINLSWLRSLLESQI</sequence>
<dbReference type="RefSeq" id="WP_336349832.1">
    <property type="nucleotide sequence ID" value="NZ_JAZAQL010000002.1"/>
</dbReference>
<evidence type="ECO:0000256" key="3">
    <source>
        <dbReference type="ARBA" id="ARBA00022692"/>
    </source>
</evidence>
<feature type="transmembrane region" description="Helical" evidence="6">
    <location>
        <begin position="86"/>
        <end position="107"/>
    </location>
</feature>
<name>A0ABD5VF91_9EURY</name>
<keyword evidence="4 6" id="KW-1133">Transmembrane helix</keyword>
<comment type="subcellular location">
    <subcellularLocation>
        <location evidence="1">Cell membrane</location>
        <topology evidence="1">Multi-pass membrane protein</topology>
    </subcellularLocation>
</comment>
<proteinExistence type="predicted"/>
<dbReference type="GO" id="GO:0005886">
    <property type="term" value="C:plasma membrane"/>
    <property type="evidence" value="ECO:0007669"/>
    <property type="project" value="UniProtKB-SubCell"/>
</dbReference>
<evidence type="ECO:0000256" key="1">
    <source>
        <dbReference type="ARBA" id="ARBA00004651"/>
    </source>
</evidence>
<feature type="transmembrane region" description="Helical" evidence="6">
    <location>
        <begin position="308"/>
        <end position="324"/>
    </location>
</feature>
<feature type="transmembrane region" description="Helical" evidence="6">
    <location>
        <begin position="224"/>
        <end position="250"/>
    </location>
</feature>
<evidence type="ECO:0000256" key="6">
    <source>
        <dbReference type="SAM" id="Phobius"/>
    </source>
</evidence>
<evidence type="ECO:0000256" key="4">
    <source>
        <dbReference type="ARBA" id="ARBA00022989"/>
    </source>
</evidence>
<evidence type="ECO:0000256" key="5">
    <source>
        <dbReference type="ARBA" id="ARBA00023136"/>
    </source>
</evidence>
<feature type="transmembrane region" description="Helical" evidence="6">
    <location>
        <begin position="127"/>
        <end position="148"/>
    </location>
</feature>
<feature type="transmembrane region" description="Helical" evidence="6">
    <location>
        <begin position="12"/>
        <end position="32"/>
    </location>
</feature>
<evidence type="ECO:0000313" key="7">
    <source>
        <dbReference type="EMBL" id="MFC6952850.1"/>
    </source>
</evidence>
<feature type="transmembrane region" description="Helical" evidence="6">
    <location>
        <begin position="270"/>
        <end position="287"/>
    </location>
</feature>
<dbReference type="EMBL" id="JBHSXN010000002">
    <property type="protein sequence ID" value="MFC6952850.1"/>
    <property type="molecule type" value="Genomic_DNA"/>
</dbReference>
<dbReference type="PANTHER" id="PTHR30250">
    <property type="entry name" value="PST FAMILY PREDICTED COLANIC ACID TRANSPORTER"/>
    <property type="match status" value="1"/>
</dbReference>
<feature type="transmembrane region" description="Helical" evidence="6">
    <location>
        <begin position="431"/>
        <end position="450"/>
    </location>
</feature>
<protein>
    <submittedName>
        <fullName evidence="7">Flippase</fullName>
    </submittedName>
</protein>
<reference evidence="7 8" key="1">
    <citation type="journal article" date="2019" name="Int. J. Syst. Evol. Microbiol.">
        <title>The Global Catalogue of Microorganisms (GCM) 10K type strain sequencing project: providing services to taxonomists for standard genome sequencing and annotation.</title>
        <authorList>
            <consortium name="The Broad Institute Genomics Platform"/>
            <consortium name="The Broad Institute Genome Sequencing Center for Infectious Disease"/>
            <person name="Wu L."/>
            <person name="Ma J."/>
        </authorList>
    </citation>
    <scope>NUCLEOTIDE SEQUENCE [LARGE SCALE GENOMIC DNA]</scope>
    <source>
        <strain evidence="7 8">GX26</strain>
    </source>
</reference>
<dbReference type="CDD" id="cd13128">
    <property type="entry name" value="MATE_Wzx_like"/>
    <property type="match status" value="1"/>
</dbReference>